<dbReference type="EMBL" id="CABPSN010000012">
    <property type="protein sequence ID" value="VVE56768.1"/>
    <property type="molecule type" value="Genomic_DNA"/>
</dbReference>
<name>A0A5E4Z7L4_9BURK</name>
<reference evidence="2 3" key="1">
    <citation type="submission" date="2019-08" db="EMBL/GenBank/DDBJ databases">
        <authorList>
            <person name="Peeters C."/>
        </authorList>
    </citation>
    <scope>NUCLEOTIDE SEQUENCE [LARGE SCALE GENOMIC DNA]</scope>
    <source>
        <strain evidence="2 3">LMG 31011</strain>
    </source>
</reference>
<keyword evidence="1" id="KW-0472">Membrane</keyword>
<feature type="transmembrane region" description="Helical" evidence="1">
    <location>
        <begin position="70"/>
        <end position="90"/>
    </location>
</feature>
<dbReference type="Proteomes" id="UP000366819">
    <property type="component" value="Unassembled WGS sequence"/>
</dbReference>
<keyword evidence="1" id="KW-1133">Transmembrane helix</keyword>
<evidence type="ECO:0000313" key="3">
    <source>
        <dbReference type="Proteomes" id="UP000366819"/>
    </source>
</evidence>
<gene>
    <name evidence="2" type="ORF">PAQ31011_05140</name>
</gene>
<accession>A0A5E4Z7L4</accession>
<organism evidence="2 3">
    <name type="scientific">Pandoraea aquatica</name>
    <dbReference type="NCBI Taxonomy" id="2508290"/>
    <lineage>
        <taxon>Bacteria</taxon>
        <taxon>Pseudomonadati</taxon>
        <taxon>Pseudomonadota</taxon>
        <taxon>Betaproteobacteria</taxon>
        <taxon>Burkholderiales</taxon>
        <taxon>Burkholderiaceae</taxon>
        <taxon>Pandoraea</taxon>
    </lineage>
</organism>
<dbReference type="AlphaFoldDB" id="A0A5E4Z7L4"/>
<keyword evidence="1" id="KW-0812">Transmembrane</keyword>
<proteinExistence type="predicted"/>
<keyword evidence="3" id="KW-1185">Reference proteome</keyword>
<sequence length="92" mass="10562">MFKKKIARWFVDWTDSWNHEFHDAIEAKIRQAYSSTYKDPDGGKVDLGLMSERMKEMRDFYYARMTNTSMLLVAAAALAVSIVALVVSLVHS</sequence>
<dbReference type="OrthoDB" id="9035123at2"/>
<protein>
    <submittedName>
        <fullName evidence="2">Uncharacterized protein</fullName>
    </submittedName>
</protein>
<dbReference type="RefSeq" id="WP_150578404.1">
    <property type="nucleotide sequence ID" value="NZ_CABPSN010000012.1"/>
</dbReference>
<evidence type="ECO:0000313" key="2">
    <source>
        <dbReference type="EMBL" id="VVE56768.1"/>
    </source>
</evidence>
<evidence type="ECO:0000256" key="1">
    <source>
        <dbReference type="SAM" id="Phobius"/>
    </source>
</evidence>